<evidence type="ECO:0000313" key="1">
    <source>
        <dbReference type="EMBL" id="OMJ90118.1"/>
    </source>
</evidence>
<gene>
    <name evidence="1" type="ORF">SteCoe_7608</name>
</gene>
<name>A0A1R2CM77_9CILI</name>
<keyword evidence="2" id="KW-1185">Reference proteome</keyword>
<protein>
    <recommendedName>
        <fullName evidence="3">VWFA domain-containing protein</fullName>
    </recommendedName>
</protein>
<accession>A0A1R2CM77</accession>
<dbReference type="AlphaFoldDB" id="A0A1R2CM77"/>
<proteinExistence type="predicted"/>
<sequence length="372" mass="42603">MNSIPSNISVQQPIISKKHCKGNISPPETYIKASESDIAKRLKIVDPFGATCMRDAVDFCIKRVSKFTDSLKNQRDRYPYSFKIIVVTDGEDNASWYTAPDLSRQLESLTFNRDIDDINVVFITLDLDKHEQANLDLIGITHNSSTHAKLFKETTVRLEQVFERLVLASIQENSNFLMEKDGLMIDISRNAEVNLSAEKKFAVTFCLDISGSMEGQRWETLIKCVEKIQKKLACDEHNYLDCFLFNDTVIHYTHPHFDKKFVFGTYSCFKKDPLGLVCNIMCPIVGICFMQEFARKTALGISFNCAHCFYYALLGPIGMALNRRTVRKAYNIKGNCCSDFIHYCACMGCCLAAQEWKESRYRGQSLYLYYFT</sequence>
<dbReference type="Proteomes" id="UP000187209">
    <property type="component" value="Unassembled WGS sequence"/>
</dbReference>
<dbReference type="OrthoDB" id="299997at2759"/>
<reference evidence="1 2" key="1">
    <citation type="submission" date="2016-11" db="EMBL/GenBank/DDBJ databases">
        <title>The macronuclear genome of Stentor coeruleus: a giant cell with tiny introns.</title>
        <authorList>
            <person name="Slabodnick M."/>
            <person name="Ruby J.G."/>
            <person name="Reiff S.B."/>
            <person name="Swart E.C."/>
            <person name="Gosai S."/>
            <person name="Prabakaran S."/>
            <person name="Witkowska E."/>
            <person name="Larue G.E."/>
            <person name="Fisher S."/>
            <person name="Freeman R.M."/>
            <person name="Gunawardena J."/>
            <person name="Chu W."/>
            <person name="Stover N.A."/>
            <person name="Gregory B.D."/>
            <person name="Nowacki M."/>
            <person name="Derisi J."/>
            <person name="Roy S.W."/>
            <person name="Marshall W.F."/>
            <person name="Sood P."/>
        </authorList>
    </citation>
    <scope>NUCLEOTIDE SEQUENCE [LARGE SCALE GENOMIC DNA]</scope>
    <source>
        <strain evidence="1">WM001</strain>
    </source>
</reference>
<dbReference type="EMBL" id="MPUH01000110">
    <property type="protein sequence ID" value="OMJ90118.1"/>
    <property type="molecule type" value="Genomic_DNA"/>
</dbReference>
<comment type="caution">
    <text evidence="1">The sequence shown here is derived from an EMBL/GenBank/DDBJ whole genome shotgun (WGS) entry which is preliminary data.</text>
</comment>
<evidence type="ECO:0000313" key="2">
    <source>
        <dbReference type="Proteomes" id="UP000187209"/>
    </source>
</evidence>
<organism evidence="1 2">
    <name type="scientific">Stentor coeruleus</name>
    <dbReference type="NCBI Taxonomy" id="5963"/>
    <lineage>
        <taxon>Eukaryota</taxon>
        <taxon>Sar</taxon>
        <taxon>Alveolata</taxon>
        <taxon>Ciliophora</taxon>
        <taxon>Postciliodesmatophora</taxon>
        <taxon>Heterotrichea</taxon>
        <taxon>Heterotrichida</taxon>
        <taxon>Stentoridae</taxon>
        <taxon>Stentor</taxon>
    </lineage>
</organism>
<evidence type="ECO:0008006" key="3">
    <source>
        <dbReference type="Google" id="ProtNLM"/>
    </source>
</evidence>
<dbReference type="SUPFAM" id="SSF53300">
    <property type="entry name" value="vWA-like"/>
    <property type="match status" value="1"/>
</dbReference>
<dbReference type="InterPro" id="IPR036465">
    <property type="entry name" value="vWFA_dom_sf"/>
</dbReference>